<evidence type="ECO:0008006" key="4">
    <source>
        <dbReference type="Google" id="ProtNLM"/>
    </source>
</evidence>
<feature type="signal peptide" evidence="1">
    <location>
        <begin position="1"/>
        <end position="30"/>
    </location>
</feature>
<evidence type="ECO:0000256" key="1">
    <source>
        <dbReference type="SAM" id="SignalP"/>
    </source>
</evidence>
<keyword evidence="1" id="KW-0732">Signal</keyword>
<reference evidence="2" key="1">
    <citation type="submission" date="2022-08" db="EMBL/GenBank/DDBJ databases">
        <title>Genome analysis of Corynebacteriales strain.</title>
        <authorList>
            <person name="Lee S.D."/>
        </authorList>
    </citation>
    <scope>NUCLEOTIDE SEQUENCE</scope>
    <source>
        <strain evidence="2">D3-21</strain>
    </source>
</reference>
<dbReference type="Proteomes" id="UP001152755">
    <property type="component" value="Unassembled WGS sequence"/>
</dbReference>
<protein>
    <recommendedName>
        <fullName evidence="4">Secreted protein</fullName>
    </recommendedName>
</protein>
<gene>
    <name evidence="2" type="ORF">NVS88_21890</name>
</gene>
<feature type="chain" id="PRO_5040979541" description="Secreted protein" evidence="1">
    <location>
        <begin position="31"/>
        <end position="141"/>
    </location>
</feature>
<name>A0A9X4RJI5_9ACTN</name>
<dbReference type="EMBL" id="JANRHA010000029">
    <property type="protein sequence ID" value="MDG3017211.1"/>
    <property type="molecule type" value="Genomic_DNA"/>
</dbReference>
<evidence type="ECO:0000313" key="3">
    <source>
        <dbReference type="Proteomes" id="UP001152755"/>
    </source>
</evidence>
<organism evidence="2 3">
    <name type="scientific">Speluncibacter jeojiensis</name>
    <dbReference type="NCBI Taxonomy" id="2710754"/>
    <lineage>
        <taxon>Bacteria</taxon>
        <taxon>Bacillati</taxon>
        <taxon>Actinomycetota</taxon>
        <taxon>Actinomycetes</taxon>
        <taxon>Mycobacteriales</taxon>
        <taxon>Speluncibacteraceae</taxon>
        <taxon>Speluncibacter</taxon>
    </lineage>
</organism>
<proteinExistence type="predicted"/>
<keyword evidence="3" id="KW-1185">Reference proteome</keyword>
<sequence length="141" mass="14795">MKFRKLFSAAAVAAAVAVATATSGAGSADAAGVYQPGDDLVSIVVWSGPSSCMAFSWWADNGARSTGTVCGGVAESHFRAQRGHWVGLEPRAASDTAIACSVFNRTTGREMYRNSHYWDTATGSVQGILDTPSNFCMVHLN</sequence>
<evidence type="ECO:0000313" key="2">
    <source>
        <dbReference type="EMBL" id="MDG3017211.1"/>
    </source>
</evidence>
<dbReference type="RefSeq" id="WP_332520858.1">
    <property type="nucleotide sequence ID" value="NZ_JANRHA010000029.1"/>
</dbReference>
<dbReference type="AlphaFoldDB" id="A0A9X4RJI5"/>
<accession>A0A9X4RJI5</accession>
<comment type="caution">
    <text evidence="2">The sequence shown here is derived from an EMBL/GenBank/DDBJ whole genome shotgun (WGS) entry which is preliminary data.</text>
</comment>